<dbReference type="InterPro" id="IPR000601">
    <property type="entry name" value="PKD_dom"/>
</dbReference>
<evidence type="ECO:0000259" key="3">
    <source>
        <dbReference type="PROSITE" id="PS50093"/>
    </source>
</evidence>
<name>A0A1G2A6D6_9BACT</name>
<evidence type="ECO:0000313" key="5">
    <source>
        <dbReference type="Proteomes" id="UP000178315"/>
    </source>
</evidence>
<feature type="signal peptide" evidence="2">
    <location>
        <begin position="1"/>
        <end position="29"/>
    </location>
</feature>
<comment type="caution">
    <text evidence="4">The sequence shown here is derived from an EMBL/GenBank/DDBJ whole genome shotgun (WGS) entry which is preliminary data.</text>
</comment>
<accession>A0A1G2A6D6</accession>
<organism evidence="4 5">
    <name type="scientific">Candidatus Jacksonbacteria bacterium RIFCSPLOWO2_02_FULL_44_20</name>
    <dbReference type="NCBI Taxonomy" id="1798460"/>
    <lineage>
        <taxon>Bacteria</taxon>
        <taxon>Candidatus Jacksoniibacteriota</taxon>
    </lineage>
</organism>
<dbReference type="SUPFAM" id="SSF49299">
    <property type="entry name" value="PKD domain"/>
    <property type="match status" value="2"/>
</dbReference>
<keyword evidence="2" id="KW-0732">Signal</keyword>
<sequence>MLSHIKKYSAAALMAVAAVALFAYTSVYAQTITDTPTLNVSISPDTPPSQTFLPSTKNVTFATFSFAALNADIRIAKITFTFTGTALTNTSVSNIRLWDETGSTLTTPVSSPIDSNNQVIFYDLRGVISKDTVKKIRLVGDITENPGEGTVMFSINQQSHIIAYKGDTVENPITPSGTFPIKGNVMTIVSDPTTNKPPVITGVSGPTSLKVNETGTWTITANDPEGGALTYTIDWGDSTSFPTPISPPAILNSGQKATFTHSYAQAGTYTVSFTVTDDKGASAKSTITTAVTDELLPDLKPVKLEITNPSRTGNEIWKAGDRLSVAIGIKNIGSAQTPTKVSYTVNLGFVQLESETPTTLKPQEVYESLHTVTLQSDITKTFNATLTADQSYASTGWTPIKETDETNNALAIVLIIGKENTPPVITGVSGPTSLKVNEEGKWIINANDPEGGLFTVTADWQDGSTPEFPTGTSTIAFHHRYTSTGNYSITFTVTDDKGASAKSTVSVNVINIDASNVIVISPTWTDAWQIGYEYNILWTYPKELANKKVNVFVLALPYPSYESQGTIIFQKDGVTAPSPDLAGEVIGNTMWKIPASIKTGQYNVQVQVTAVDTGKFYDDLSDLFSIVQSPTINQPAITRITPTSGAPGTVLTIYGKNLQDDCGKREERVCQLTISLGGYEIKRDRFVEFKVTWAQDRITLVVPPKAQTGAVRIMRVDSEYKDKSYDIMGPVFTVANKIFPGIVCEVKIPENVIIIDSYVDVGQGNSAYWIKNGGTLKTGAGSNKFFIENGGKKFGGGGSHTAYVKKGGSFDGEGGSSNLIYYEEGANITNPGGSSEMKKCGQITFTSSSTITTPPTTTQIRDTARTLHADNIDALLAEIKLLRSQVREQETKIKYLEKLTSGAQEISQKTEEQLNTFIAYGVDENTKRLGTGERAAVLHSFKSAFNKLPESEDELNDAILIANGKWPKARSEEAEARAEKEFKRIYKREAVMDNQNDNAAITVMAYGLRQRAENRNLISEAQGIKTFKHIYGHVPQTTEEWNLMQGITYSGATAKQ</sequence>
<reference evidence="4 5" key="1">
    <citation type="journal article" date="2016" name="Nat. Commun.">
        <title>Thousands of microbial genomes shed light on interconnected biogeochemical processes in an aquifer system.</title>
        <authorList>
            <person name="Anantharaman K."/>
            <person name="Brown C.T."/>
            <person name="Hug L.A."/>
            <person name="Sharon I."/>
            <person name="Castelle C.J."/>
            <person name="Probst A.J."/>
            <person name="Thomas B.C."/>
            <person name="Singh A."/>
            <person name="Wilkins M.J."/>
            <person name="Karaoz U."/>
            <person name="Brodie E.L."/>
            <person name="Williams K.H."/>
            <person name="Hubbard S.S."/>
            <person name="Banfield J.F."/>
        </authorList>
    </citation>
    <scope>NUCLEOTIDE SEQUENCE [LARGE SCALE GENOMIC DNA]</scope>
</reference>
<gene>
    <name evidence="4" type="ORF">A3H61_03745</name>
</gene>
<dbReference type="SUPFAM" id="SSF81296">
    <property type="entry name" value="E set domains"/>
    <property type="match status" value="1"/>
</dbReference>
<dbReference type="InterPro" id="IPR022409">
    <property type="entry name" value="PKD/Chitinase_dom"/>
</dbReference>
<keyword evidence="1" id="KW-0175">Coiled coil</keyword>
<dbReference type="EMBL" id="MHJU01000036">
    <property type="protein sequence ID" value="OGY72404.1"/>
    <property type="molecule type" value="Genomic_DNA"/>
</dbReference>
<dbReference type="Proteomes" id="UP000178315">
    <property type="component" value="Unassembled WGS sequence"/>
</dbReference>
<dbReference type="PROSITE" id="PS50093">
    <property type="entry name" value="PKD"/>
    <property type="match status" value="2"/>
</dbReference>
<protein>
    <recommendedName>
        <fullName evidence="3">PKD domain-containing protein</fullName>
    </recommendedName>
</protein>
<dbReference type="Gene3D" id="2.60.40.10">
    <property type="entry name" value="Immunoglobulins"/>
    <property type="match status" value="3"/>
</dbReference>
<dbReference type="InterPro" id="IPR035986">
    <property type="entry name" value="PKD_dom_sf"/>
</dbReference>
<dbReference type="InterPro" id="IPR014756">
    <property type="entry name" value="Ig_E-set"/>
</dbReference>
<evidence type="ECO:0000256" key="2">
    <source>
        <dbReference type="SAM" id="SignalP"/>
    </source>
</evidence>
<dbReference type="CDD" id="cd00102">
    <property type="entry name" value="IPT"/>
    <property type="match status" value="1"/>
</dbReference>
<dbReference type="InterPro" id="IPR013783">
    <property type="entry name" value="Ig-like_fold"/>
</dbReference>
<feature type="coiled-coil region" evidence="1">
    <location>
        <begin position="872"/>
        <end position="899"/>
    </location>
</feature>
<evidence type="ECO:0000256" key="1">
    <source>
        <dbReference type="SAM" id="Coils"/>
    </source>
</evidence>
<feature type="domain" description="PKD" evidence="3">
    <location>
        <begin position="226"/>
        <end position="292"/>
    </location>
</feature>
<dbReference type="CDD" id="cd00146">
    <property type="entry name" value="PKD"/>
    <property type="match status" value="2"/>
</dbReference>
<evidence type="ECO:0000313" key="4">
    <source>
        <dbReference type="EMBL" id="OGY72404.1"/>
    </source>
</evidence>
<dbReference type="Pfam" id="PF18911">
    <property type="entry name" value="PKD_4"/>
    <property type="match status" value="2"/>
</dbReference>
<dbReference type="SMART" id="SM00089">
    <property type="entry name" value="PKD"/>
    <property type="match status" value="2"/>
</dbReference>
<proteinExistence type="predicted"/>
<feature type="domain" description="PKD" evidence="3">
    <location>
        <begin position="459"/>
        <end position="509"/>
    </location>
</feature>
<feature type="chain" id="PRO_5009581905" description="PKD domain-containing protein" evidence="2">
    <location>
        <begin position="30"/>
        <end position="1056"/>
    </location>
</feature>
<dbReference type="AlphaFoldDB" id="A0A1G2A6D6"/>